<keyword evidence="1" id="KW-0812">Transmembrane</keyword>
<dbReference type="EMBL" id="OZ075123">
    <property type="protein sequence ID" value="CAL4914912.1"/>
    <property type="molecule type" value="Genomic_DNA"/>
</dbReference>
<keyword evidence="1" id="KW-1133">Transmembrane helix</keyword>
<gene>
    <name evidence="2" type="ORF">URODEC1_LOCUS17186</name>
</gene>
<keyword evidence="3" id="KW-1185">Reference proteome</keyword>
<organism evidence="2 3">
    <name type="scientific">Urochloa decumbens</name>
    <dbReference type="NCBI Taxonomy" id="240449"/>
    <lineage>
        <taxon>Eukaryota</taxon>
        <taxon>Viridiplantae</taxon>
        <taxon>Streptophyta</taxon>
        <taxon>Embryophyta</taxon>
        <taxon>Tracheophyta</taxon>
        <taxon>Spermatophyta</taxon>
        <taxon>Magnoliopsida</taxon>
        <taxon>Liliopsida</taxon>
        <taxon>Poales</taxon>
        <taxon>Poaceae</taxon>
        <taxon>PACMAD clade</taxon>
        <taxon>Panicoideae</taxon>
        <taxon>Panicodae</taxon>
        <taxon>Paniceae</taxon>
        <taxon>Melinidinae</taxon>
        <taxon>Urochloa</taxon>
    </lineage>
</organism>
<name>A0ABC8WUE6_9POAL</name>
<dbReference type="AlphaFoldDB" id="A0ABC8WUE6"/>
<evidence type="ECO:0000256" key="1">
    <source>
        <dbReference type="SAM" id="Phobius"/>
    </source>
</evidence>
<sequence>MGGFVSKVRSVAAQAATAVKNAASALWASITGAARAAARYVSALFRAAYEALRRAAAKIPKEAKIAIAVAAGLCLALCFVLPAVLAPAAGTGAMMLAPGGAGGGLMVLRSAFEANAGLYFNLLHCAGPAVAAASLII</sequence>
<keyword evidence="1" id="KW-0472">Membrane</keyword>
<reference evidence="2" key="1">
    <citation type="submission" date="2024-10" db="EMBL/GenBank/DDBJ databases">
        <authorList>
            <person name="Ryan C."/>
        </authorList>
    </citation>
    <scope>NUCLEOTIDE SEQUENCE [LARGE SCALE GENOMIC DNA]</scope>
</reference>
<feature type="transmembrane region" description="Helical" evidence="1">
    <location>
        <begin position="116"/>
        <end position="136"/>
    </location>
</feature>
<evidence type="ECO:0000313" key="2">
    <source>
        <dbReference type="EMBL" id="CAL4914912.1"/>
    </source>
</evidence>
<proteinExistence type="predicted"/>
<accession>A0ABC8WUE6</accession>
<feature type="transmembrane region" description="Helical" evidence="1">
    <location>
        <begin position="63"/>
        <end position="85"/>
    </location>
</feature>
<dbReference type="Proteomes" id="UP001497457">
    <property type="component" value="Chromosome 13rd"/>
</dbReference>
<protein>
    <submittedName>
        <fullName evidence="2">Uncharacterized protein</fullName>
    </submittedName>
</protein>
<evidence type="ECO:0000313" key="3">
    <source>
        <dbReference type="Proteomes" id="UP001497457"/>
    </source>
</evidence>